<reference evidence="1" key="3">
    <citation type="submission" date="2024-01" db="EMBL/GenBank/DDBJ databases">
        <authorList>
            <person name="Coelho M.A."/>
            <person name="David-Palma M."/>
            <person name="Shea T."/>
            <person name="Sun S."/>
            <person name="Cuomo C.A."/>
            <person name="Heitman J."/>
        </authorList>
    </citation>
    <scope>NUCLEOTIDE SEQUENCE</scope>
    <source>
        <strain evidence="1">CBS 7841</strain>
    </source>
</reference>
<dbReference type="OrthoDB" id="262547at2759"/>
<dbReference type="RefSeq" id="XP_066070660.1">
    <property type="nucleotide sequence ID" value="XM_066214563.1"/>
</dbReference>
<dbReference type="PANTHER" id="PTHR34144">
    <property type="entry name" value="CHROMOSOME 8, WHOLE GENOME SHOTGUN SEQUENCE"/>
    <property type="match status" value="1"/>
</dbReference>
<reference evidence="1" key="2">
    <citation type="journal article" date="2022" name="Elife">
        <title>Obligate sexual reproduction of a homothallic fungus closely related to the Cryptococcus pathogenic species complex.</title>
        <authorList>
            <person name="Passer A.R."/>
            <person name="Clancey S.A."/>
            <person name="Shea T."/>
            <person name="David-Palma M."/>
            <person name="Averette A.F."/>
            <person name="Boekhout T."/>
            <person name="Porcel B.M."/>
            <person name="Nowrousian M."/>
            <person name="Cuomo C.A."/>
            <person name="Sun S."/>
            <person name="Heitman J."/>
            <person name="Coelho M.A."/>
        </authorList>
    </citation>
    <scope>NUCLEOTIDE SEQUENCE</scope>
    <source>
        <strain evidence="1">CBS 7841</strain>
    </source>
</reference>
<organism evidence="1 2">
    <name type="scientific">Cryptococcus depauperatus CBS 7841</name>
    <dbReference type="NCBI Taxonomy" id="1295531"/>
    <lineage>
        <taxon>Eukaryota</taxon>
        <taxon>Fungi</taxon>
        <taxon>Dikarya</taxon>
        <taxon>Basidiomycota</taxon>
        <taxon>Agaricomycotina</taxon>
        <taxon>Tremellomycetes</taxon>
        <taxon>Tremellales</taxon>
        <taxon>Cryptococcaceae</taxon>
        <taxon>Cryptococcus</taxon>
    </lineage>
</organism>
<dbReference type="VEuPathDB" id="FungiDB:L203_05888"/>
<evidence type="ECO:0000313" key="1">
    <source>
        <dbReference type="EMBL" id="WVN89960.1"/>
    </source>
</evidence>
<dbReference type="KEGG" id="cdep:91089399"/>
<dbReference type="PANTHER" id="PTHR34144:SF5">
    <property type="entry name" value="ALPHA-1,3-MANNOSYLTRANSFERASE CMT1"/>
    <property type="match status" value="1"/>
</dbReference>
<dbReference type="InterPro" id="IPR021047">
    <property type="entry name" value="Mannosyltransferase_CMT1"/>
</dbReference>
<dbReference type="GeneID" id="91089399"/>
<dbReference type="AlphaFoldDB" id="A0A1E3HVF3"/>
<proteinExistence type="predicted"/>
<dbReference type="Proteomes" id="UP000094043">
    <property type="component" value="Chromosome 6"/>
</dbReference>
<protein>
    <submittedName>
        <fullName evidence="1">Uncharacterized protein</fullName>
    </submittedName>
</protein>
<evidence type="ECO:0000313" key="2">
    <source>
        <dbReference type="Proteomes" id="UP000094043"/>
    </source>
</evidence>
<dbReference type="EMBL" id="CP143789">
    <property type="protein sequence ID" value="WVN89960.1"/>
    <property type="molecule type" value="Genomic_DNA"/>
</dbReference>
<accession>A0A1E3HVF3</accession>
<gene>
    <name evidence="1" type="ORF">L203_105190</name>
</gene>
<sequence>MVRSYKIKLPYTSVLPLPATSRIFSSHRRRHFTISLVVGFLFLISFFSYSDPSSLGFQWPGILPSLDFDYLNDLAVEKDLNSTHEAFQRVCPGGPGPVYLHPKLTPSQKRRYKSLKTRSRGRYMFVTNTRQIEAQLPDLLNTLIVLTRYLSPRHLAISILEGPSSDCTQKAIEEVLLPTLKQLGLKQGFINIETGEPNIDWSQHNRIEKIAELRNRALAPLWQGVGNQPWGKRIEAIVFFNDVYLRAEDVLEVIYQHKYNKAGIMTAIDLWKKRPEYYYDVWVGRTIDNGDLFYPINNPWWSASSDLFQTSPSSLSSYTQLSPFQIFSGWNALVVLAPKPFLPPYNVRFRRSDRSKGECAASECTLIASDFWKIGFGKIGVVPSVQLAYERDTAQDIIEDVGKQKEELGWNDGVPPNHLDTLIRWTDKPPEKVRCHPWPEVNGLGANVWEKTEWVDPWVL</sequence>
<dbReference type="Pfam" id="PF11735">
    <property type="entry name" value="CAP59_mtransfer"/>
    <property type="match status" value="1"/>
</dbReference>
<reference evidence="1" key="1">
    <citation type="submission" date="2016-06" db="EMBL/GenBank/DDBJ databases">
        <authorList>
            <person name="Cuomo C."/>
            <person name="Litvintseva A."/>
            <person name="Heitman J."/>
            <person name="Chen Y."/>
            <person name="Sun S."/>
            <person name="Springer D."/>
            <person name="Dromer F."/>
            <person name="Young S."/>
            <person name="Zeng Q."/>
            <person name="Chapman S."/>
            <person name="Gujja S."/>
            <person name="Saif S."/>
            <person name="Birren B."/>
        </authorList>
    </citation>
    <scope>NUCLEOTIDE SEQUENCE</scope>
    <source>
        <strain evidence="1">CBS 7841</strain>
    </source>
</reference>
<name>A0A1E3HVF3_9TREE</name>
<keyword evidence="2" id="KW-1185">Reference proteome</keyword>